<gene>
    <name evidence="1" type="ORF">F8153_02400</name>
</gene>
<name>A0A833HQY8_9FIRM</name>
<dbReference type="AlphaFoldDB" id="A0A833HQY8"/>
<dbReference type="EMBL" id="WBZB01000008">
    <property type="protein sequence ID" value="KAB3532507.1"/>
    <property type="molecule type" value="Genomic_DNA"/>
</dbReference>
<accession>A0A833HQY8</accession>
<reference evidence="1 2" key="1">
    <citation type="submission" date="2019-10" db="EMBL/GenBank/DDBJ databases">
        <title>Alkaliphilus serpentinus sp. nov. and Alkaliphilus pronyensis sp. nov., two novel anaerobic alkaliphilic species isolated from the serpentinized-hosted hydrothermal field of the Prony Bay (New Caledonia).</title>
        <authorList>
            <person name="Postec A."/>
        </authorList>
    </citation>
    <scope>NUCLEOTIDE SEQUENCE [LARGE SCALE GENOMIC DNA]</scope>
    <source>
        <strain evidence="1 2">LacT</strain>
    </source>
</reference>
<evidence type="ECO:0000313" key="2">
    <source>
        <dbReference type="Proteomes" id="UP000465601"/>
    </source>
</evidence>
<protein>
    <recommendedName>
        <fullName evidence="3">Glutathionylspermidine synthase preATP-grasp</fullName>
    </recommendedName>
</protein>
<sequence>MESKKLFKDYKEHVRDNKESYIQEYRRVFKAVEESPAKYKGKPVEFLYQPLFLTEEDYNRFKTLTDQLMTILNKVIDKYLKDESFRRHFGFSPLLEKLILKDPGYDKNVPMGRFDIFYNYDDGGFQFCELNTDGSSGMIEQMELQRICQDSLAVKNLEKKYNVRGFELFQSWVNAFLENYRQYSKGAEKPQIAIMDWLSGDPPSEFIAFKEVFEANGCPTVIVDPSWLEYKNNCLYYKDFKIDCIYRRAVTWEIIEGAHKAMDFIEAYLAGDVCVIGPIRSQIIHNKNIFAILHDEEKTPFLSNEDRNFVKKHIPFTRIFEAANEELVNYTINHKDAFVLKPMDKYASKGVRIGRDYSKDEWIKIIQEEAKEEYLLQEFCRLPRIPMAKFNHEDVEFLDFNYIIGLFMYNERLQGVYTRTGTKNLIGSIVECYTAPNFVLSVK</sequence>
<keyword evidence="2" id="KW-1185">Reference proteome</keyword>
<evidence type="ECO:0000313" key="1">
    <source>
        <dbReference type="EMBL" id="KAB3532507.1"/>
    </source>
</evidence>
<dbReference type="Proteomes" id="UP000465601">
    <property type="component" value="Unassembled WGS sequence"/>
</dbReference>
<dbReference type="SUPFAM" id="SSF56059">
    <property type="entry name" value="Glutathione synthetase ATP-binding domain-like"/>
    <property type="match status" value="1"/>
</dbReference>
<evidence type="ECO:0008006" key="3">
    <source>
        <dbReference type="Google" id="ProtNLM"/>
    </source>
</evidence>
<organism evidence="1 2">
    <name type="scientific">Alkaliphilus serpentinus</name>
    <dbReference type="NCBI Taxonomy" id="1482731"/>
    <lineage>
        <taxon>Bacteria</taxon>
        <taxon>Bacillati</taxon>
        <taxon>Bacillota</taxon>
        <taxon>Clostridia</taxon>
        <taxon>Peptostreptococcales</taxon>
        <taxon>Natronincolaceae</taxon>
        <taxon>Alkaliphilus</taxon>
    </lineage>
</organism>
<dbReference type="OrthoDB" id="9771802at2"/>
<proteinExistence type="predicted"/>
<dbReference type="RefSeq" id="WP_151864757.1">
    <property type="nucleotide sequence ID" value="NZ_WBZB01000008.1"/>
</dbReference>
<comment type="caution">
    <text evidence="1">The sequence shown here is derived from an EMBL/GenBank/DDBJ whole genome shotgun (WGS) entry which is preliminary data.</text>
</comment>